<dbReference type="Gene3D" id="2.40.420.20">
    <property type="match status" value="1"/>
</dbReference>
<accession>A0A1E8GL33</accession>
<feature type="region of interest" description="Disordered" evidence="4">
    <location>
        <begin position="140"/>
        <end position="166"/>
    </location>
</feature>
<name>A0A1E8GL33_9LACT</name>
<evidence type="ECO:0000313" key="7">
    <source>
        <dbReference type="EMBL" id="OFI48962.1"/>
    </source>
</evidence>
<dbReference type="Gene3D" id="2.40.30.170">
    <property type="match status" value="1"/>
</dbReference>
<comment type="subcellular location">
    <subcellularLocation>
        <location evidence="1">Cell envelope</location>
    </subcellularLocation>
</comment>
<evidence type="ECO:0000259" key="6">
    <source>
        <dbReference type="Pfam" id="PF25990"/>
    </source>
</evidence>
<dbReference type="PANTHER" id="PTHR32347">
    <property type="entry name" value="EFFLUX SYSTEM COMPONENT YKNX-RELATED"/>
    <property type="match status" value="1"/>
</dbReference>
<feature type="compositionally biased region" description="Polar residues" evidence="4">
    <location>
        <begin position="157"/>
        <end position="166"/>
    </location>
</feature>
<evidence type="ECO:0000256" key="2">
    <source>
        <dbReference type="ARBA" id="ARBA00023054"/>
    </source>
</evidence>
<feature type="domain" description="YknX-like beta-barrel" evidence="6">
    <location>
        <begin position="226"/>
        <end position="307"/>
    </location>
</feature>
<keyword evidence="2 3" id="KW-0175">Coiled coil</keyword>
<feature type="compositionally biased region" description="Low complexity" evidence="4">
    <location>
        <begin position="388"/>
        <end position="402"/>
    </location>
</feature>
<dbReference type="InterPro" id="IPR058636">
    <property type="entry name" value="Beta-barrel_YknX"/>
</dbReference>
<proteinExistence type="predicted"/>
<dbReference type="InterPro" id="IPR058637">
    <property type="entry name" value="YknX-like_C"/>
</dbReference>
<sequence>MKIWQNKKLMIILGSILALLVVAFIGVRTFGQKNNKATQVADMGDSYGIKYFEVPDVDQVFINGIVQPNQTQSFPKSDKNTSEPDIKVSNGQVVDEGTVLFTYEDKDVTKEIENQQNTVNKLQTKRENTNAKWNRALANANEANASSKTDDKEGASGIQSSTGINEQYQSEIDGIDEEIGFANDAVADLQTKQYISTNAKFKGRVSIPEVKDANSPILRLTSEELYVAGKVSEKDLPKIKVGQQATLTSISNGTVVTGKISYIDDNPPENKTEQNQYGTNSSLSSYDVKITLDTLEGIKNGYHIQATVDVGKKEAVQLPKEAVHDSGDKKYVLVNDFGNVVRRDVQVGEEKDGKVTIKSGLESADRVIVSSEKPVKEGDIIGGGDAGQGAANENGAAVEGGAPDAEKQEKASEEKTEGK</sequence>
<feature type="compositionally biased region" description="Basic and acidic residues" evidence="4">
    <location>
        <begin position="404"/>
        <end position="419"/>
    </location>
</feature>
<evidence type="ECO:0000256" key="4">
    <source>
        <dbReference type="SAM" id="MobiDB-lite"/>
    </source>
</evidence>
<dbReference type="STRING" id="1859473.BG261_04685"/>
<gene>
    <name evidence="7" type="ORF">BG261_04685</name>
</gene>
<dbReference type="Pfam" id="PF25990">
    <property type="entry name" value="Beta-barrel_YknX"/>
    <property type="match status" value="1"/>
</dbReference>
<dbReference type="EMBL" id="MKIR01000022">
    <property type="protein sequence ID" value="OFI48962.1"/>
    <property type="molecule type" value="Genomic_DNA"/>
</dbReference>
<feature type="coiled-coil region" evidence="3">
    <location>
        <begin position="105"/>
        <end position="132"/>
    </location>
</feature>
<dbReference type="GO" id="GO:0030313">
    <property type="term" value="C:cell envelope"/>
    <property type="evidence" value="ECO:0007669"/>
    <property type="project" value="UniProtKB-SubCell"/>
</dbReference>
<feature type="domain" description="YknX-like C-terminal permuted SH3-like" evidence="5">
    <location>
        <begin position="315"/>
        <end position="379"/>
    </location>
</feature>
<protein>
    <submittedName>
        <fullName evidence="7">RND transporter</fullName>
    </submittedName>
</protein>
<organism evidence="7 8">
    <name type="scientific">Floricoccus tropicus</name>
    <dbReference type="NCBI Taxonomy" id="1859473"/>
    <lineage>
        <taxon>Bacteria</taxon>
        <taxon>Bacillati</taxon>
        <taxon>Bacillota</taxon>
        <taxon>Bacilli</taxon>
        <taxon>Lactobacillales</taxon>
        <taxon>Streptococcaceae</taxon>
        <taxon>Floricoccus</taxon>
    </lineage>
</organism>
<reference evidence="8" key="1">
    <citation type="submission" date="2016-09" db="EMBL/GenBank/DDBJ databases">
        <title>Draft genome sequence of a novel species of the family Streptococcaceae isolated from flowers.</title>
        <authorList>
            <person name="Chuah L.-O."/>
            <person name="Yap K.-P."/>
            <person name="Thong K.L."/>
            <person name="Liong M.T."/>
            <person name="Ahmad R."/>
            <person name="Rusul G."/>
        </authorList>
    </citation>
    <scope>NUCLEOTIDE SEQUENCE [LARGE SCALE GENOMIC DNA]</scope>
    <source>
        <strain evidence="8">DF1</strain>
    </source>
</reference>
<dbReference type="Proteomes" id="UP000178622">
    <property type="component" value="Unassembled WGS sequence"/>
</dbReference>
<evidence type="ECO:0000313" key="8">
    <source>
        <dbReference type="Proteomes" id="UP000178622"/>
    </source>
</evidence>
<feature type="region of interest" description="Disordered" evidence="4">
    <location>
        <begin position="376"/>
        <end position="419"/>
    </location>
</feature>
<dbReference type="InterPro" id="IPR050465">
    <property type="entry name" value="UPF0194_transport"/>
</dbReference>
<dbReference type="PANTHER" id="PTHR32347:SF14">
    <property type="entry name" value="EFFLUX SYSTEM COMPONENT YKNX-RELATED"/>
    <property type="match status" value="1"/>
</dbReference>
<comment type="caution">
    <text evidence="7">The sequence shown here is derived from an EMBL/GenBank/DDBJ whole genome shotgun (WGS) entry which is preliminary data.</text>
</comment>
<keyword evidence="8" id="KW-1185">Reference proteome</keyword>
<dbReference type="RefSeq" id="WP_070792560.1">
    <property type="nucleotide sequence ID" value="NZ_MKIR01000022.1"/>
</dbReference>
<evidence type="ECO:0000259" key="5">
    <source>
        <dbReference type="Pfam" id="PF25989"/>
    </source>
</evidence>
<evidence type="ECO:0000256" key="1">
    <source>
        <dbReference type="ARBA" id="ARBA00004196"/>
    </source>
</evidence>
<evidence type="ECO:0000256" key="3">
    <source>
        <dbReference type="SAM" id="Coils"/>
    </source>
</evidence>
<dbReference type="Pfam" id="PF25989">
    <property type="entry name" value="YknX_C"/>
    <property type="match status" value="1"/>
</dbReference>
<dbReference type="AlphaFoldDB" id="A0A1E8GL33"/>